<dbReference type="EMBL" id="FXAG01000005">
    <property type="protein sequence ID" value="SMF10684.1"/>
    <property type="molecule type" value="Genomic_DNA"/>
</dbReference>
<dbReference type="STRING" id="1123014.SAMN02745746_01327"/>
<dbReference type="InterPro" id="IPR007833">
    <property type="entry name" value="Capsule_polysaccharide_synth"/>
</dbReference>
<gene>
    <name evidence="1" type="ORF">SAMN02745746_01327</name>
</gene>
<reference evidence="2" key="1">
    <citation type="submission" date="2017-04" db="EMBL/GenBank/DDBJ databases">
        <authorList>
            <person name="Varghese N."/>
            <person name="Submissions S."/>
        </authorList>
    </citation>
    <scope>NUCLEOTIDE SEQUENCE [LARGE SCALE GENOMIC DNA]</scope>
    <source>
        <strain evidence="2">DSM 22618</strain>
    </source>
</reference>
<dbReference type="GO" id="GO:0000271">
    <property type="term" value="P:polysaccharide biosynthetic process"/>
    <property type="evidence" value="ECO:0007669"/>
    <property type="project" value="InterPro"/>
</dbReference>
<keyword evidence="2" id="KW-1185">Reference proteome</keyword>
<evidence type="ECO:0000313" key="1">
    <source>
        <dbReference type="EMBL" id="SMF10684.1"/>
    </source>
</evidence>
<dbReference type="Pfam" id="PF05159">
    <property type="entry name" value="Capsule_synth"/>
    <property type="match status" value="1"/>
</dbReference>
<protein>
    <submittedName>
        <fullName evidence="1">Capsule polysaccharide biosynthesis protein</fullName>
    </submittedName>
</protein>
<proteinExistence type="predicted"/>
<dbReference type="GO" id="GO:0015774">
    <property type="term" value="P:polysaccharide transport"/>
    <property type="evidence" value="ECO:0007669"/>
    <property type="project" value="InterPro"/>
</dbReference>
<dbReference type="Proteomes" id="UP000192920">
    <property type="component" value="Unassembled WGS sequence"/>
</dbReference>
<dbReference type="AlphaFoldDB" id="A0A1Y6BM26"/>
<evidence type="ECO:0000313" key="2">
    <source>
        <dbReference type="Proteomes" id="UP000192920"/>
    </source>
</evidence>
<organism evidence="1 2">
    <name type="scientific">Pseudogulbenkiania subflava DSM 22618</name>
    <dbReference type="NCBI Taxonomy" id="1123014"/>
    <lineage>
        <taxon>Bacteria</taxon>
        <taxon>Pseudomonadati</taxon>
        <taxon>Pseudomonadota</taxon>
        <taxon>Betaproteobacteria</taxon>
        <taxon>Neisseriales</taxon>
        <taxon>Chromobacteriaceae</taxon>
        <taxon>Pseudogulbenkiania</taxon>
    </lineage>
</organism>
<accession>A0A1Y6BM26</accession>
<dbReference type="RefSeq" id="WP_085275642.1">
    <property type="nucleotide sequence ID" value="NZ_FXAG01000005.1"/>
</dbReference>
<sequence>MNILLLSNGAPNYHYFFNSLAQCFHEDGAKIVVAVDSKLSRDTNGLDALGFEIYEFPAYFAVHQTNPALLAKYADRNLNAALLSDFERAEVYGIWGTKDHDYFERLKSALLSYFEEIFQRHGIDTVLYENVSNTLAHFALFVAEKHGARYCGVGGSRLPGRFSITDDPLNDDEPAEMFKAIRSGEREVAPDVRAWSEDYLSNIETIVPDYMKINGLDNTSLIRKYVKADKFKRVLTVLRHAGDDSYHAFQIGNPLRTYLNLFWRSVKRKFKLKLIRNRYEQAVEGESFLLYPMHFHPESSTSILAGTYLDEYEVIRNIAFNLPQGMKLYVKDHISAWGYPSLAFYNKVRKLPNVRLLHPNAPTKLLIKQSRAVITLTSTVGYEAVLLGKKVFMFGKVFYDFHKDVVPVANPAALFALLKRELAREVVYDKQYNVDFVCAYYSASRSGALNLMLKDEAAHNVVKGLYPTIRKYIA</sequence>
<name>A0A1Y6BM26_9NEIS</name>